<evidence type="ECO:0000256" key="1">
    <source>
        <dbReference type="SAM" id="MobiDB-lite"/>
    </source>
</evidence>
<gene>
    <name evidence="2" type="ORF">M409DRAFT_60817</name>
</gene>
<dbReference type="RefSeq" id="XP_033660360.1">
    <property type="nucleotide sequence ID" value="XM_033814585.1"/>
</dbReference>
<reference evidence="2" key="1">
    <citation type="journal article" date="2020" name="Stud. Mycol.">
        <title>101 Dothideomycetes genomes: a test case for predicting lifestyles and emergence of pathogens.</title>
        <authorList>
            <person name="Haridas S."/>
            <person name="Albert R."/>
            <person name="Binder M."/>
            <person name="Bloem J."/>
            <person name="Labutti K."/>
            <person name="Salamov A."/>
            <person name="Andreopoulos B."/>
            <person name="Baker S."/>
            <person name="Barry K."/>
            <person name="Bills G."/>
            <person name="Bluhm B."/>
            <person name="Cannon C."/>
            <person name="Castanera R."/>
            <person name="Culley D."/>
            <person name="Daum C."/>
            <person name="Ezra D."/>
            <person name="Gonzalez J."/>
            <person name="Henrissat B."/>
            <person name="Kuo A."/>
            <person name="Liang C."/>
            <person name="Lipzen A."/>
            <person name="Lutzoni F."/>
            <person name="Magnuson J."/>
            <person name="Mondo S."/>
            <person name="Nolan M."/>
            <person name="Ohm R."/>
            <person name="Pangilinan J."/>
            <person name="Park H.-J."/>
            <person name="Ramirez L."/>
            <person name="Alfaro M."/>
            <person name="Sun H."/>
            <person name="Tritt A."/>
            <person name="Yoshinaga Y."/>
            <person name="Zwiers L.-H."/>
            <person name="Turgeon B."/>
            <person name="Goodwin S."/>
            <person name="Spatafora J."/>
            <person name="Crous P."/>
            <person name="Grigoriev I."/>
        </authorList>
    </citation>
    <scope>NUCLEOTIDE SEQUENCE</scope>
    <source>
        <strain evidence="2">ATCC 36951</strain>
    </source>
</reference>
<proteinExistence type="predicted"/>
<accession>A0A6A6BXD8</accession>
<dbReference type="EMBL" id="ML993637">
    <property type="protein sequence ID" value="KAF2159471.1"/>
    <property type="molecule type" value="Genomic_DNA"/>
</dbReference>
<dbReference type="GeneID" id="54567857"/>
<name>A0A6A6BXD8_ZASCE</name>
<evidence type="ECO:0000313" key="3">
    <source>
        <dbReference type="Proteomes" id="UP000799537"/>
    </source>
</evidence>
<protein>
    <submittedName>
        <fullName evidence="2">Uncharacterized protein</fullName>
    </submittedName>
</protein>
<feature type="region of interest" description="Disordered" evidence="1">
    <location>
        <begin position="69"/>
        <end position="103"/>
    </location>
</feature>
<keyword evidence="3" id="KW-1185">Reference proteome</keyword>
<organism evidence="2 3">
    <name type="scientific">Zasmidium cellare ATCC 36951</name>
    <dbReference type="NCBI Taxonomy" id="1080233"/>
    <lineage>
        <taxon>Eukaryota</taxon>
        <taxon>Fungi</taxon>
        <taxon>Dikarya</taxon>
        <taxon>Ascomycota</taxon>
        <taxon>Pezizomycotina</taxon>
        <taxon>Dothideomycetes</taxon>
        <taxon>Dothideomycetidae</taxon>
        <taxon>Mycosphaerellales</taxon>
        <taxon>Mycosphaerellaceae</taxon>
        <taxon>Zasmidium</taxon>
    </lineage>
</organism>
<dbReference type="Proteomes" id="UP000799537">
    <property type="component" value="Unassembled WGS sequence"/>
</dbReference>
<evidence type="ECO:0000313" key="2">
    <source>
        <dbReference type="EMBL" id="KAF2159471.1"/>
    </source>
</evidence>
<sequence>MPAGAACKDNPAWGNLHRGTRRRRVKVLLLAGPRLAKWSDAEDYEGTKLQHSLWRQARMHPAAMRGGWQRAVPGHHNQQPAPSSRLRQGLLGGLMGSDRRRKG</sequence>
<dbReference type="AlphaFoldDB" id="A0A6A6BXD8"/>